<proteinExistence type="predicted"/>
<evidence type="ECO:0000313" key="1">
    <source>
        <dbReference type="EMBL" id="RNA44338.1"/>
    </source>
</evidence>
<dbReference type="EMBL" id="REGN01000120">
    <property type="protein sequence ID" value="RNA44338.1"/>
    <property type="molecule type" value="Genomic_DNA"/>
</dbReference>
<evidence type="ECO:0000313" key="2">
    <source>
        <dbReference type="Proteomes" id="UP000276133"/>
    </source>
</evidence>
<keyword evidence="2" id="KW-1185">Reference proteome</keyword>
<name>A0A3M7T8X6_BRAPC</name>
<dbReference type="AlphaFoldDB" id="A0A3M7T8X6"/>
<protein>
    <submittedName>
        <fullName evidence="1">Uncharacterized protein</fullName>
    </submittedName>
</protein>
<accession>A0A3M7T8X6</accession>
<dbReference type="Proteomes" id="UP000276133">
    <property type="component" value="Unassembled WGS sequence"/>
</dbReference>
<organism evidence="1 2">
    <name type="scientific">Brachionus plicatilis</name>
    <name type="common">Marine rotifer</name>
    <name type="synonym">Brachionus muelleri</name>
    <dbReference type="NCBI Taxonomy" id="10195"/>
    <lineage>
        <taxon>Eukaryota</taxon>
        <taxon>Metazoa</taxon>
        <taxon>Spiralia</taxon>
        <taxon>Gnathifera</taxon>
        <taxon>Rotifera</taxon>
        <taxon>Eurotatoria</taxon>
        <taxon>Monogononta</taxon>
        <taxon>Pseudotrocha</taxon>
        <taxon>Ploima</taxon>
        <taxon>Brachionidae</taxon>
        <taxon>Brachionus</taxon>
    </lineage>
</organism>
<comment type="caution">
    <text evidence="1">The sequence shown here is derived from an EMBL/GenBank/DDBJ whole genome shotgun (WGS) entry which is preliminary data.</text>
</comment>
<sequence>MNVSVTIKSKNLYEIYYINILSYNNPKDTIKTESIIKLDEKSINKCWLNRIRFKAIDQLLGLNGKFFNAGNYLTAKK</sequence>
<reference evidence="1 2" key="1">
    <citation type="journal article" date="2018" name="Sci. Rep.">
        <title>Genomic signatures of local adaptation to the degree of environmental predictability in rotifers.</title>
        <authorList>
            <person name="Franch-Gras L."/>
            <person name="Hahn C."/>
            <person name="Garcia-Roger E.M."/>
            <person name="Carmona M.J."/>
            <person name="Serra M."/>
            <person name="Gomez A."/>
        </authorList>
    </citation>
    <scope>NUCLEOTIDE SEQUENCE [LARGE SCALE GENOMIC DNA]</scope>
    <source>
        <strain evidence="1">HYR1</strain>
    </source>
</reference>
<gene>
    <name evidence="1" type="ORF">BpHYR1_026891</name>
</gene>